<dbReference type="GO" id="GO:0004843">
    <property type="term" value="F:cysteine-type deubiquitinase activity"/>
    <property type="evidence" value="ECO:0007669"/>
    <property type="project" value="UniProtKB-EC"/>
</dbReference>
<name>A0AAD9PKQ6_9APIC</name>
<gene>
    <name evidence="3" type="ORF">BdWA1_001599</name>
</gene>
<evidence type="ECO:0000313" key="3">
    <source>
        <dbReference type="EMBL" id="KAK2196356.1"/>
    </source>
</evidence>
<evidence type="ECO:0000259" key="2">
    <source>
        <dbReference type="SMART" id="SM01174"/>
    </source>
</evidence>
<evidence type="ECO:0000256" key="1">
    <source>
        <dbReference type="ARBA" id="ARBA00011074"/>
    </source>
</evidence>
<dbReference type="GO" id="GO:1990380">
    <property type="term" value="F:K48-linked deubiquitinase activity"/>
    <property type="evidence" value="ECO:0007669"/>
    <property type="project" value="InterPro"/>
</dbReference>
<reference evidence="3" key="1">
    <citation type="journal article" date="2023" name="Nat. Microbiol.">
        <title>Babesia duncani multi-omics identifies virulence factors and drug targets.</title>
        <authorList>
            <person name="Singh P."/>
            <person name="Lonardi S."/>
            <person name="Liang Q."/>
            <person name="Vydyam P."/>
            <person name="Khabirova E."/>
            <person name="Fang T."/>
            <person name="Gihaz S."/>
            <person name="Thekkiniath J."/>
            <person name="Munshi M."/>
            <person name="Abel S."/>
            <person name="Ciampossin L."/>
            <person name="Batugedara G."/>
            <person name="Gupta M."/>
            <person name="Lu X.M."/>
            <person name="Lenz T."/>
            <person name="Chakravarty S."/>
            <person name="Cornillot E."/>
            <person name="Hu Y."/>
            <person name="Ma W."/>
            <person name="Gonzalez L.M."/>
            <person name="Sanchez S."/>
            <person name="Estrada K."/>
            <person name="Sanchez-Flores A."/>
            <person name="Montero E."/>
            <person name="Harb O.S."/>
            <person name="Le Roch K.G."/>
            <person name="Mamoun C.B."/>
        </authorList>
    </citation>
    <scope>NUCLEOTIDE SEQUENCE</scope>
    <source>
        <strain evidence="3">WA1</strain>
    </source>
</reference>
<comment type="similarity">
    <text evidence="1">Belongs to the MINDY deubiquitinase family. FAM188 subfamily.</text>
</comment>
<dbReference type="KEGG" id="bdw:94335897"/>
<dbReference type="PANTHER" id="PTHR12473:SF8">
    <property type="entry name" value="UBIQUITIN CARBOXYL-TERMINAL HYDROLASE MINDY-4-RELATED"/>
    <property type="match status" value="1"/>
</dbReference>
<dbReference type="SMART" id="SM01174">
    <property type="entry name" value="DUF4205"/>
    <property type="match status" value="1"/>
</dbReference>
<dbReference type="AlphaFoldDB" id="A0AAD9PKQ6"/>
<dbReference type="RefSeq" id="XP_067803198.1">
    <property type="nucleotide sequence ID" value="XM_067946634.1"/>
</dbReference>
<keyword evidence="4" id="KW-1185">Reference proteome</keyword>
<organism evidence="3 4">
    <name type="scientific">Babesia duncani</name>
    <dbReference type="NCBI Taxonomy" id="323732"/>
    <lineage>
        <taxon>Eukaryota</taxon>
        <taxon>Sar</taxon>
        <taxon>Alveolata</taxon>
        <taxon>Apicomplexa</taxon>
        <taxon>Aconoidasida</taxon>
        <taxon>Piroplasmida</taxon>
        <taxon>Babesiidae</taxon>
        <taxon>Babesia</taxon>
    </lineage>
</organism>
<accession>A0AAD9PKQ6</accession>
<feature type="domain" description="Deubiquitinating enzyme MINDY-3/4 conserved" evidence="2">
    <location>
        <begin position="33"/>
        <end position="392"/>
    </location>
</feature>
<dbReference type="Pfam" id="PF13898">
    <property type="entry name" value="MINDY-3_4_CD"/>
    <property type="match status" value="1"/>
</dbReference>
<comment type="caution">
    <text evidence="3">The sequence shown here is derived from an EMBL/GenBank/DDBJ whole genome shotgun (WGS) entry which is preliminary data.</text>
</comment>
<dbReference type="EMBL" id="JALLKP010000002">
    <property type="protein sequence ID" value="KAK2196356.1"/>
    <property type="molecule type" value="Genomic_DNA"/>
</dbReference>
<protein>
    <submittedName>
        <fullName evidence="3">Bifunctional Deubiquitinating enzyme MINDY-3-4</fullName>
    </submittedName>
</protein>
<proteinExistence type="inferred from homology"/>
<dbReference type="GO" id="GO:0071108">
    <property type="term" value="P:protein K48-linked deubiquitination"/>
    <property type="evidence" value="ECO:0007669"/>
    <property type="project" value="InterPro"/>
</dbReference>
<sequence length="495" mass="56678">MQERSRGILLEANEVDFTRSQARTPSNIITEYLFILFGDEKSGLIDPKHLDVWLDHGFQVDIEDGPFWGLRQRSNGPCGVLAAVQAYMLMTLFFECDMGPFVQDERNPADDDQMINEIGDWFLHYTRSIYFNSNMEILYIPLLIDAICRILNKCAKSDKYIVILLDPQTPKDGDRLQNIINVQTHSVFIFDDMKNVACFLVSKYEWLQGPMGLVSLCLSALATRDKFQVRLSNNLHIQLYGDSDLDLQPFVSAYGLTTQELVNLFLCGQAVSNIFDGRQVLKEANSARVTLKGICNRSEIGFLTEMEATKYCKVGYNYKIPLYPCWVIFSNGHYTVLFATEKRVATPSFIDNALDKVETIWKMFDTGDCKILSKCYAPELLQMLGLYEHIDSLFQFIGPKEDLLLWDSFLAWYNTRISYSKRCNQLKKFHLYLYNGSMCRDRLTRIIVTQHALSFTDSKQAASALSRCMGNGFGSLHGIISTRWPNSTINFSYVD</sequence>
<dbReference type="Proteomes" id="UP001214638">
    <property type="component" value="Unassembled WGS sequence"/>
</dbReference>
<dbReference type="InterPro" id="IPR025257">
    <property type="entry name" value="MINDY-3/4_CD"/>
</dbReference>
<dbReference type="InterPro" id="IPR039785">
    <property type="entry name" value="MINY3/4"/>
</dbReference>
<dbReference type="GO" id="GO:0006508">
    <property type="term" value="P:proteolysis"/>
    <property type="evidence" value="ECO:0007669"/>
    <property type="project" value="UniProtKB-KW"/>
</dbReference>
<dbReference type="PANTHER" id="PTHR12473">
    <property type="entry name" value="UBIQUITIN CARBOXYL-TERMINAL HYDROLASE MINDY-4-RELATED"/>
    <property type="match status" value="1"/>
</dbReference>
<evidence type="ECO:0000313" key="4">
    <source>
        <dbReference type="Proteomes" id="UP001214638"/>
    </source>
</evidence>
<dbReference type="GeneID" id="94335897"/>